<name>A0ACB9RWU5_9MYRT</name>
<organism evidence="1 2">
    <name type="scientific">Melastoma candidum</name>
    <dbReference type="NCBI Taxonomy" id="119954"/>
    <lineage>
        <taxon>Eukaryota</taxon>
        <taxon>Viridiplantae</taxon>
        <taxon>Streptophyta</taxon>
        <taxon>Embryophyta</taxon>
        <taxon>Tracheophyta</taxon>
        <taxon>Spermatophyta</taxon>
        <taxon>Magnoliopsida</taxon>
        <taxon>eudicotyledons</taxon>
        <taxon>Gunneridae</taxon>
        <taxon>Pentapetalae</taxon>
        <taxon>rosids</taxon>
        <taxon>malvids</taxon>
        <taxon>Myrtales</taxon>
        <taxon>Melastomataceae</taxon>
        <taxon>Melastomatoideae</taxon>
        <taxon>Melastomateae</taxon>
        <taxon>Melastoma</taxon>
    </lineage>
</organism>
<protein>
    <submittedName>
        <fullName evidence="1">Uncharacterized protein</fullName>
    </submittedName>
</protein>
<reference evidence="2" key="1">
    <citation type="journal article" date="2023" name="Front. Plant Sci.">
        <title>Chromosomal-level genome assembly of Melastoma candidum provides insights into trichome evolution.</title>
        <authorList>
            <person name="Zhong Y."/>
            <person name="Wu W."/>
            <person name="Sun C."/>
            <person name="Zou P."/>
            <person name="Liu Y."/>
            <person name="Dai S."/>
            <person name="Zhou R."/>
        </authorList>
    </citation>
    <scope>NUCLEOTIDE SEQUENCE [LARGE SCALE GENOMIC DNA]</scope>
</reference>
<evidence type="ECO:0000313" key="2">
    <source>
        <dbReference type="Proteomes" id="UP001057402"/>
    </source>
</evidence>
<gene>
    <name evidence="1" type="ORF">MLD38_009158</name>
</gene>
<accession>A0ACB9RWU5</accession>
<keyword evidence="2" id="KW-1185">Reference proteome</keyword>
<sequence>MTTPTDPNSAVDWDPRLQPRRTKSRELASPSVTPVHDGNIPRSPTQRKPGGKTSRDDTRQRSFEDLSLARGGLLPSVTGISSPSPSNSKKVGTLADHLGYERLRDLVDRKGDGAGDSPALVLSGGRGALARSVGSRTAVDIRMSRRALKRTTDQHSEVR</sequence>
<evidence type="ECO:0000313" key="1">
    <source>
        <dbReference type="EMBL" id="KAI4383304.1"/>
    </source>
</evidence>
<dbReference type="EMBL" id="CM042882">
    <property type="protein sequence ID" value="KAI4383304.1"/>
    <property type="molecule type" value="Genomic_DNA"/>
</dbReference>
<comment type="caution">
    <text evidence="1">The sequence shown here is derived from an EMBL/GenBank/DDBJ whole genome shotgun (WGS) entry which is preliminary data.</text>
</comment>
<dbReference type="Proteomes" id="UP001057402">
    <property type="component" value="Chromosome 3"/>
</dbReference>
<proteinExistence type="predicted"/>